<accession>A0ABN8P7E4</accession>
<proteinExistence type="predicted"/>
<evidence type="ECO:0000313" key="1">
    <source>
        <dbReference type="EMBL" id="CAH3136658.1"/>
    </source>
</evidence>
<keyword evidence="2" id="KW-1185">Reference proteome</keyword>
<gene>
    <name evidence="1" type="ORF">PLOB_00038748</name>
</gene>
<organism evidence="1 2">
    <name type="scientific">Porites lobata</name>
    <dbReference type="NCBI Taxonomy" id="104759"/>
    <lineage>
        <taxon>Eukaryota</taxon>
        <taxon>Metazoa</taxon>
        <taxon>Cnidaria</taxon>
        <taxon>Anthozoa</taxon>
        <taxon>Hexacorallia</taxon>
        <taxon>Scleractinia</taxon>
        <taxon>Fungiina</taxon>
        <taxon>Poritidae</taxon>
        <taxon>Porites</taxon>
    </lineage>
</organism>
<comment type="caution">
    <text evidence="1">The sequence shown here is derived from an EMBL/GenBank/DDBJ whole genome shotgun (WGS) entry which is preliminary data.</text>
</comment>
<name>A0ABN8P7E4_9CNID</name>
<protein>
    <submittedName>
        <fullName evidence="1">Uncharacterized protein</fullName>
    </submittedName>
</protein>
<reference evidence="1 2" key="1">
    <citation type="submission" date="2022-05" db="EMBL/GenBank/DDBJ databases">
        <authorList>
            <consortium name="Genoscope - CEA"/>
            <person name="William W."/>
        </authorList>
    </citation>
    <scope>NUCLEOTIDE SEQUENCE [LARGE SCALE GENOMIC DNA]</scope>
</reference>
<dbReference type="Proteomes" id="UP001159405">
    <property type="component" value="Unassembled WGS sequence"/>
</dbReference>
<dbReference type="EMBL" id="CALNXK010000058">
    <property type="protein sequence ID" value="CAH3136658.1"/>
    <property type="molecule type" value="Genomic_DNA"/>
</dbReference>
<sequence length="195" mass="21909">MAQRELELSLERRRQELELYMLRKQREDDLAIISAQEQAEKAELDNQILGQVLIERQENRDPHAVSEFESKGVYSSPYIEDEPGMSMGYVSQESKPVVYPESFLSYDIETAISYENTPLSTTSKSLPLKNLQFHAANSYVPNLGTSQAPIAKASETDVLPSSTTVNLPDQNLLHPGNKCSFQATLAMMHSLQIVM</sequence>
<evidence type="ECO:0000313" key="2">
    <source>
        <dbReference type="Proteomes" id="UP001159405"/>
    </source>
</evidence>